<evidence type="ECO:0000313" key="2">
    <source>
        <dbReference type="EMBL" id="OGM32050.1"/>
    </source>
</evidence>
<dbReference type="InterPro" id="IPR039564">
    <property type="entry name" value="Peptidase_C39-like"/>
</dbReference>
<comment type="caution">
    <text evidence="2">The sequence shown here is derived from an EMBL/GenBank/DDBJ whole genome shotgun (WGS) entry which is preliminary data.</text>
</comment>
<dbReference type="Gene3D" id="3.90.70.10">
    <property type="entry name" value="Cysteine proteinases"/>
    <property type="match status" value="1"/>
</dbReference>
<dbReference type="STRING" id="1802505.A3D01_02930"/>
<sequence length="174" mass="20580">MTRIKTDLNWERIHRFQKKPGWCGPAVLQMMFLASGIKKSQTAIAQAVYKPWWGTDQQIIIAYLSKYFDKLSFKSNATIKDIKKKLKSGYLVLVDWWDDFDADDPDGHYTLIISYDTKSKKIKMADPSNEREGIWNMDKDEFEKRWYDSLDTDGRKWINGWMLWVDPTSKKKPL</sequence>
<name>A0A1F7YXV7_9BACT</name>
<dbReference type="SUPFAM" id="SSF54001">
    <property type="entry name" value="Cysteine proteinases"/>
    <property type="match status" value="1"/>
</dbReference>
<dbReference type="EMBL" id="MGGR01000036">
    <property type="protein sequence ID" value="OGM32050.1"/>
    <property type="molecule type" value="Genomic_DNA"/>
</dbReference>
<dbReference type="AlphaFoldDB" id="A0A1F7YXV7"/>
<feature type="domain" description="Peptidase C39-like" evidence="1">
    <location>
        <begin position="16"/>
        <end position="127"/>
    </location>
</feature>
<evidence type="ECO:0000313" key="3">
    <source>
        <dbReference type="Proteomes" id="UP000177169"/>
    </source>
</evidence>
<proteinExistence type="predicted"/>
<evidence type="ECO:0000259" key="1">
    <source>
        <dbReference type="Pfam" id="PF13529"/>
    </source>
</evidence>
<dbReference type="Pfam" id="PF13529">
    <property type="entry name" value="Peptidase_C39_2"/>
    <property type="match status" value="1"/>
</dbReference>
<organism evidence="2 3">
    <name type="scientific">Candidatus Woesebacteria bacterium RIFCSPHIGHO2_02_FULL_39_13</name>
    <dbReference type="NCBI Taxonomy" id="1802505"/>
    <lineage>
        <taxon>Bacteria</taxon>
        <taxon>Candidatus Woeseibacteriota</taxon>
    </lineage>
</organism>
<protein>
    <recommendedName>
        <fullName evidence="1">Peptidase C39-like domain-containing protein</fullName>
    </recommendedName>
</protein>
<dbReference type="Proteomes" id="UP000177169">
    <property type="component" value="Unassembled WGS sequence"/>
</dbReference>
<accession>A0A1F7YXV7</accession>
<reference evidence="2 3" key="1">
    <citation type="journal article" date="2016" name="Nat. Commun.">
        <title>Thousands of microbial genomes shed light on interconnected biogeochemical processes in an aquifer system.</title>
        <authorList>
            <person name="Anantharaman K."/>
            <person name="Brown C.T."/>
            <person name="Hug L.A."/>
            <person name="Sharon I."/>
            <person name="Castelle C.J."/>
            <person name="Probst A.J."/>
            <person name="Thomas B.C."/>
            <person name="Singh A."/>
            <person name="Wilkins M.J."/>
            <person name="Karaoz U."/>
            <person name="Brodie E.L."/>
            <person name="Williams K.H."/>
            <person name="Hubbard S.S."/>
            <person name="Banfield J.F."/>
        </authorList>
    </citation>
    <scope>NUCLEOTIDE SEQUENCE [LARGE SCALE GENOMIC DNA]</scope>
</reference>
<dbReference type="InterPro" id="IPR038765">
    <property type="entry name" value="Papain-like_cys_pep_sf"/>
</dbReference>
<gene>
    <name evidence="2" type="ORF">A3D01_02930</name>
</gene>